<feature type="domain" description="CobW/HypB/UreG nucleotide-binding" evidence="1">
    <location>
        <begin position="16"/>
        <end position="187"/>
    </location>
</feature>
<dbReference type="PANTHER" id="PTHR13748">
    <property type="entry name" value="COBW-RELATED"/>
    <property type="match status" value="1"/>
</dbReference>
<protein>
    <submittedName>
        <fullName evidence="2">Metal chaperone</fullName>
    </submittedName>
</protein>
<dbReference type="SUPFAM" id="SSF52540">
    <property type="entry name" value="P-loop containing nucleoside triphosphate hydrolases"/>
    <property type="match status" value="1"/>
</dbReference>
<evidence type="ECO:0000313" key="3">
    <source>
        <dbReference type="Proteomes" id="UP001193389"/>
    </source>
</evidence>
<dbReference type="GO" id="GO:0005737">
    <property type="term" value="C:cytoplasm"/>
    <property type="evidence" value="ECO:0007669"/>
    <property type="project" value="TreeGrafter"/>
</dbReference>
<proteinExistence type="predicted"/>
<dbReference type="Gene3D" id="3.40.50.300">
    <property type="entry name" value="P-loop containing nucleotide triphosphate hydrolases"/>
    <property type="match status" value="1"/>
</dbReference>
<evidence type="ECO:0000259" key="1">
    <source>
        <dbReference type="Pfam" id="PF02492"/>
    </source>
</evidence>
<dbReference type="InterPro" id="IPR027417">
    <property type="entry name" value="P-loop_NTPase"/>
</dbReference>
<sequence>MIKQVKSKNMKTTRLILVGGFLGAGKTTLLWEATRRITERGKRTGLITNDQTSELVDTALLLRKDVKVAEVSGSCFCCNFNGLIDALKNVRDEANADVIVAEPVGSCTDLSATILQPLKQNLRGELTVSPLSVLADPIRLNDILNGGTAGLHPSAAYIFRKQLEESDLILIGKSDLVSPEELILLKEKVKLHFPDSEVMVVSSLSGEGIDEWLNEVLTRTDAGKRLVEVDYDVYAEGEAVLGWLNTSIELSGRETDWDTFARELMQNLSRQFDSIKASVGHVKMLIESGENYLIGNLTGRNETLSFRSSAGISSEARLTLNARVEVSPEALEEIVLKTLDTIKGTQLRKKIVALRCLSPGRPNPTFRVEQVVPIF</sequence>
<gene>
    <name evidence="2" type="ORF">AQPE_4961</name>
</gene>
<dbReference type="Proteomes" id="UP001193389">
    <property type="component" value="Chromosome"/>
</dbReference>
<reference evidence="2" key="1">
    <citation type="journal article" date="2020" name="Int. J. Syst. Evol. Microbiol.">
        <title>Aquipluma nitroreducens gen. nov. sp. nov., a novel facultatively anaerobic bacterium isolated from a freshwater lake.</title>
        <authorList>
            <person name="Watanabe M."/>
            <person name="Kojima H."/>
            <person name="Fukui M."/>
        </authorList>
    </citation>
    <scope>NUCLEOTIDE SEQUENCE</scope>
    <source>
        <strain evidence="2">MeG22</strain>
    </source>
</reference>
<accession>A0A5K7SH47</accession>
<dbReference type="AlphaFoldDB" id="A0A5K7SH47"/>
<dbReference type="Pfam" id="PF02492">
    <property type="entry name" value="cobW"/>
    <property type="match status" value="1"/>
</dbReference>
<dbReference type="InterPro" id="IPR051316">
    <property type="entry name" value="Zinc-reg_GTPase_activator"/>
</dbReference>
<dbReference type="PANTHER" id="PTHR13748:SF62">
    <property type="entry name" value="COBW DOMAIN-CONTAINING PROTEIN"/>
    <property type="match status" value="1"/>
</dbReference>
<organism evidence="2 3">
    <name type="scientific">Aquipluma nitroreducens</name>
    <dbReference type="NCBI Taxonomy" id="2010828"/>
    <lineage>
        <taxon>Bacteria</taxon>
        <taxon>Pseudomonadati</taxon>
        <taxon>Bacteroidota</taxon>
        <taxon>Bacteroidia</taxon>
        <taxon>Marinilabiliales</taxon>
        <taxon>Prolixibacteraceae</taxon>
        <taxon>Aquipluma</taxon>
    </lineage>
</organism>
<evidence type="ECO:0000313" key="2">
    <source>
        <dbReference type="EMBL" id="BBE20767.1"/>
    </source>
</evidence>
<dbReference type="KEGG" id="anf:AQPE_4961"/>
<name>A0A5K7SH47_9BACT</name>
<keyword evidence="3" id="KW-1185">Reference proteome</keyword>
<dbReference type="InterPro" id="IPR003495">
    <property type="entry name" value="CobW/HypB/UreG_nucleotide-bd"/>
</dbReference>
<dbReference type="EMBL" id="AP018694">
    <property type="protein sequence ID" value="BBE20767.1"/>
    <property type="molecule type" value="Genomic_DNA"/>
</dbReference>